<dbReference type="AlphaFoldDB" id="A0A512DCM6"/>
<comment type="catalytic activity">
    <reaction evidence="1">
        <text>a 1,2-diacyl-sn-glycero-3-phosphocholine + H2O = a 1,2-diacyl-sn-glycero-3-phosphate + choline + H(+)</text>
        <dbReference type="Rhea" id="RHEA:14445"/>
        <dbReference type="ChEBI" id="CHEBI:15354"/>
        <dbReference type="ChEBI" id="CHEBI:15377"/>
        <dbReference type="ChEBI" id="CHEBI:15378"/>
        <dbReference type="ChEBI" id="CHEBI:57643"/>
        <dbReference type="ChEBI" id="CHEBI:58608"/>
        <dbReference type="EC" id="3.1.4.4"/>
    </reaction>
</comment>
<feature type="domain" description="PLD phosphodiesterase" evidence="6">
    <location>
        <begin position="184"/>
        <end position="217"/>
    </location>
</feature>
<dbReference type="SUPFAM" id="SSF56024">
    <property type="entry name" value="Phospholipase D/nuclease"/>
    <property type="match status" value="2"/>
</dbReference>
<feature type="domain" description="PLD phosphodiesterase" evidence="6">
    <location>
        <begin position="424"/>
        <end position="451"/>
    </location>
</feature>
<feature type="compositionally biased region" description="Gly residues" evidence="5">
    <location>
        <begin position="583"/>
        <end position="596"/>
    </location>
</feature>
<keyword evidence="2" id="KW-0677">Repeat</keyword>
<feature type="compositionally biased region" description="Basic residues" evidence="5">
    <location>
        <begin position="571"/>
        <end position="580"/>
    </location>
</feature>
<protein>
    <submittedName>
        <fullName evidence="7">Phospholipase D</fullName>
    </submittedName>
</protein>
<dbReference type="CDD" id="cd09105">
    <property type="entry name" value="PLDc_vPLD1_2_like_2"/>
    <property type="match status" value="1"/>
</dbReference>
<reference evidence="7 8" key="1">
    <citation type="submission" date="2019-07" db="EMBL/GenBank/DDBJ databases">
        <title>Whole genome shotgun sequence of Cellulomonas aerilata NBRC 106308.</title>
        <authorList>
            <person name="Hosoyama A."/>
            <person name="Uohara A."/>
            <person name="Ohji S."/>
            <person name="Ichikawa N."/>
        </authorList>
    </citation>
    <scope>NUCLEOTIDE SEQUENCE [LARGE SCALE GENOMIC DNA]</scope>
    <source>
        <strain evidence="7 8">NBRC 106308</strain>
    </source>
</reference>
<dbReference type="GO" id="GO:0004630">
    <property type="term" value="F:phospholipase D activity"/>
    <property type="evidence" value="ECO:0007669"/>
    <property type="project" value="UniProtKB-EC"/>
</dbReference>
<feature type="compositionally biased region" description="Low complexity" evidence="5">
    <location>
        <begin position="15"/>
        <end position="53"/>
    </location>
</feature>
<dbReference type="PANTHER" id="PTHR18896:SF76">
    <property type="entry name" value="PHOSPHOLIPASE"/>
    <property type="match status" value="1"/>
</dbReference>
<dbReference type="InterPro" id="IPR001736">
    <property type="entry name" value="PLipase_D/transphosphatidylase"/>
</dbReference>
<gene>
    <name evidence="7" type="ORF">CAE01nite_19540</name>
</gene>
<evidence type="ECO:0000259" key="6">
    <source>
        <dbReference type="PROSITE" id="PS50035"/>
    </source>
</evidence>
<dbReference type="Gene3D" id="3.30.870.10">
    <property type="entry name" value="Endonuclease Chain A"/>
    <property type="match status" value="2"/>
</dbReference>
<dbReference type="SMART" id="SM00155">
    <property type="entry name" value="PLDc"/>
    <property type="match status" value="2"/>
</dbReference>
<feature type="region of interest" description="Disordered" evidence="5">
    <location>
        <begin position="217"/>
        <end position="238"/>
    </location>
</feature>
<evidence type="ECO:0000256" key="5">
    <source>
        <dbReference type="SAM" id="MobiDB-lite"/>
    </source>
</evidence>
<dbReference type="PANTHER" id="PTHR18896">
    <property type="entry name" value="PHOSPHOLIPASE D"/>
    <property type="match status" value="1"/>
</dbReference>
<dbReference type="InterPro" id="IPR015679">
    <property type="entry name" value="PLipase_D_fam"/>
</dbReference>
<accession>A0A512DCM6</accession>
<dbReference type="GO" id="GO:0009395">
    <property type="term" value="P:phospholipid catabolic process"/>
    <property type="evidence" value="ECO:0007669"/>
    <property type="project" value="TreeGrafter"/>
</dbReference>
<evidence type="ECO:0000313" key="7">
    <source>
        <dbReference type="EMBL" id="GEO34229.1"/>
    </source>
</evidence>
<feature type="region of interest" description="Disordered" evidence="5">
    <location>
        <begin position="1"/>
        <end position="83"/>
    </location>
</feature>
<dbReference type="Pfam" id="PF13091">
    <property type="entry name" value="PLDc_2"/>
    <property type="match status" value="1"/>
</dbReference>
<name>A0A512DCM6_9CELL</name>
<proteinExistence type="predicted"/>
<keyword evidence="3" id="KW-0378">Hydrolase</keyword>
<dbReference type="EMBL" id="BJYY01000013">
    <property type="protein sequence ID" value="GEO34229.1"/>
    <property type="molecule type" value="Genomic_DNA"/>
</dbReference>
<evidence type="ECO:0000313" key="8">
    <source>
        <dbReference type="Proteomes" id="UP000321181"/>
    </source>
</evidence>
<feature type="region of interest" description="Disordered" evidence="5">
    <location>
        <begin position="571"/>
        <end position="596"/>
    </location>
</feature>
<evidence type="ECO:0000256" key="1">
    <source>
        <dbReference type="ARBA" id="ARBA00000798"/>
    </source>
</evidence>
<organism evidence="7 8">
    <name type="scientific">Cellulomonas aerilata</name>
    <dbReference type="NCBI Taxonomy" id="515326"/>
    <lineage>
        <taxon>Bacteria</taxon>
        <taxon>Bacillati</taxon>
        <taxon>Actinomycetota</taxon>
        <taxon>Actinomycetes</taxon>
        <taxon>Micrococcales</taxon>
        <taxon>Cellulomonadaceae</taxon>
        <taxon>Cellulomonas</taxon>
    </lineage>
</organism>
<evidence type="ECO:0000256" key="4">
    <source>
        <dbReference type="ARBA" id="ARBA00023098"/>
    </source>
</evidence>
<sequence length="596" mass="65467">MLRRAADRAADRHAATPSTATPSTATPSGATPSGATPSTATPSAADVPAAAVPGETDHPWFLTASQRGNPATRLRPWTEGNDARPRVHGARYFDVLADALDDAGPGDLVLFTDWRGDPDERLREAGPTVVGQLVDACRRGAVVKGLIWRSHLDRLRFSSEENRDLSEDVCEAGGEVLLDQRVRPLGSHHQKFVVVRHPDRPADDVAFVGGIDLAHSRRDDADHAGDPQAQRFSSRYGPKPAWHDAQVELRGPAVSDVETVFRERWEDPAPLSRLPWYAITDRLRGEDQRADRLPAMLPDPPRAGSCAVQLLRTYPNRWLGGYPFAPDGERSVARAYAKVLRRARRLVYVEDQYLWSTAVARVFADALRREPGLHLVVVVPRYPDQDGAFTLAASHLGHAQALELVRAAGGDRVQVLDVENHAGEPVYVHSKVCVVDDVWASVGSDNFNRRSWTHDSELAAAVLDDERDPREPRDPGGLGDGARRFARDLRLELWREHLDADDDAGLVDPDEAVGSIRRSAAALDAWYAGGRRGPRPPGRLRVHTVRYPPPWQRWLAAAAYRAFLDPDGRPARLKVRRRRSTGAGRGGRSGAGHPAG</sequence>
<comment type="caution">
    <text evidence="7">The sequence shown here is derived from an EMBL/GenBank/DDBJ whole genome shotgun (WGS) entry which is preliminary data.</text>
</comment>
<dbReference type="OrthoDB" id="8828485at2"/>
<dbReference type="InterPro" id="IPR025202">
    <property type="entry name" value="PLD-like_dom"/>
</dbReference>
<evidence type="ECO:0000256" key="3">
    <source>
        <dbReference type="ARBA" id="ARBA00022801"/>
    </source>
</evidence>
<keyword evidence="4" id="KW-0443">Lipid metabolism</keyword>
<keyword evidence="8" id="KW-1185">Reference proteome</keyword>
<dbReference type="Proteomes" id="UP000321181">
    <property type="component" value="Unassembled WGS sequence"/>
</dbReference>
<dbReference type="RefSeq" id="WP_146903419.1">
    <property type="nucleotide sequence ID" value="NZ_BAAARM010000003.1"/>
</dbReference>
<dbReference type="PROSITE" id="PS50035">
    <property type="entry name" value="PLD"/>
    <property type="match status" value="2"/>
</dbReference>
<evidence type="ECO:0000256" key="2">
    <source>
        <dbReference type="ARBA" id="ARBA00022737"/>
    </source>
</evidence>
<feature type="compositionally biased region" description="Basic and acidic residues" evidence="5">
    <location>
        <begin position="1"/>
        <end position="14"/>
    </location>
</feature>